<feature type="compositionally biased region" description="Polar residues" evidence="1">
    <location>
        <begin position="1222"/>
        <end position="1237"/>
    </location>
</feature>
<feature type="region of interest" description="Disordered" evidence="1">
    <location>
        <begin position="1"/>
        <end position="25"/>
    </location>
</feature>
<gene>
    <name evidence="2" type="ORF">BN1205_014647</name>
</gene>
<proteinExistence type="predicted"/>
<feature type="region of interest" description="Disordered" evidence="1">
    <location>
        <begin position="877"/>
        <end position="910"/>
    </location>
</feature>
<organism evidence="2">
    <name type="scientific">Toxoplasma gondii (strain ATCC 50861 / VEG)</name>
    <dbReference type="NCBI Taxonomy" id="432359"/>
    <lineage>
        <taxon>Eukaryota</taxon>
        <taxon>Sar</taxon>
        <taxon>Alveolata</taxon>
        <taxon>Apicomplexa</taxon>
        <taxon>Conoidasida</taxon>
        <taxon>Coccidia</taxon>
        <taxon>Eucoccidiorida</taxon>
        <taxon>Eimeriorina</taxon>
        <taxon>Sarcocystidae</taxon>
        <taxon>Toxoplasma</taxon>
    </lineage>
</organism>
<evidence type="ECO:0000256" key="1">
    <source>
        <dbReference type="SAM" id="MobiDB-lite"/>
    </source>
</evidence>
<feature type="region of interest" description="Disordered" evidence="1">
    <location>
        <begin position="1196"/>
        <end position="1244"/>
    </location>
</feature>
<accession>A0A0F7UNC8</accession>
<feature type="region of interest" description="Disordered" evidence="1">
    <location>
        <begin position="323"/>
        <end position="356"/>
    </location>
</feature>
<feature type="compositionally biased region" description="Basic and acidic residues" evidence="1">
    <location>
        <begin position="144"/>
        <end position="158"/>
    </location>
</feature>
<evidence type="ECO:0000313" key="2">
    <source>
        <dbReference type="EMBL" id="CEL71408.1"/>
    </source>
</evidence>
<feature type="compositionally biased region" description="Polar residues" evidence="1">
    <location>
        <begin position="245"/>
        <end position="261"/>
    </location>
</feature>
<feature type="region of interest" description="Disordered" evidence="1">
    <location>
        <begin position="453"/>
        <end position="484"/>
    </location>
</feature>
<feature type="region of interest" description="Disordered" evidence="1">
    <location>
        <begin position="245"/>
        <end position="265"/>
    </location>
</feature>
<feature type="compositionally biased region" description="Basic and acidic residues" evidence="1">
    <location>
        <begin position="453"/>
        <end position="466"/>
    </location>
</feature>
<feature type="compositionally biased region" description="Polar residues" evidence="1">
    <location>
        <begin position="881"/>
        <end position="898"/>
    </location>
</feature>
<dbReference type="EMBL" id="LN714489">
    <property type="protein sequence ID" value="CEL71408.1"/>
    <property type="molecule type" value="Genomic_DNA"/>
</dbReference>
<reference evidence="2" key="1">
    <citation type="journal article" date="2015" name="PLoS ONE">
        <title>Comprehensive Evaluation of Toxoplasma gondii VEG and Neospora caninum LIV Genomes with Tachyzoite Stage Transcriptome and Proteome Defines Novel Transcript Features.</title>
        <authorList>
            <person name="Ramaprasad A."/>
            <person name="Mourier T."/>
            <person name="Naeem R."/>
            <person name="Malas T.B."/>
            <person name="Moussa E."/>
            <person name="Panigrahi A."/>
            <person name="Vermont S.J."/>
            <person name="Otto T.D."/>
            <person name="Wastling J."/>
            <person name="Pain A."/>
        </authorList>
    </citation>
    <scope>NUCLEOTIDE SEQUENCE</scope>
    <source>
        <strain evidence="2">VEG</strain>
    </source>
</reference>
<feature type="region of interest" description="Disordered" evidence="1">
    <location>
        <begin position="953"/>
        <end position="976"/>
    </location>
</feature>
<feature type="region of interest" description="Disordered" evidence="1">
    <location>
        <begin position="133"/>
        <end position="158"/>
    </location>
</feature>
<feature type="region of interest" description="Disordered" evidence="1">
    <location>
        <begin position="735"/>
        <end position="778"/>
    </location>
</feature>
<feature type="compositionally biased region" description="Basic and acidic residues" evidence="1">
    <location>
        <begin position="901"/>
        <end position="910"/>
    </location>
</feature>
<feature type="region of interest" description="Disordered" evidence="1">
    <location>
        <begin position="1154"/>
        <end position="1177"/>
    </location>
</feature>
<protein>
    <submittedName>
        <fullName evidence="2">Uncharacterized protein</fullName>
    </submittedName>
</protein>
<name>A0A0F7UNC8_TOXGV</name>
<sequence>MFCSKHRKTSATSGGHTGGNWAFTHRHPRTSVVTREAMNSPITSNRTGCRRWLHFHASCFPLCSSSSHLKVKKNRKAEALKKNGACVTQENQGKLDCDDDQGKVSPSVAASDFLMPTPFRPERPSVPNDVVLPGSPEQAKVNRHTKEVQNKDRPNGIDKDHRETFAVLKWRSEAKRQPRDRAAVQGKNGAKAKFRDLAFLPAVDFPFFFGLLSECDTHLQQKTDLRGESSDTGLAKERKCASVPVTSFPTGKSGSGRSSPVNIPVGELRTKDRNTEAITCRLSEFGPRKLSSIKRQWVSYGKNGDCFVENRINYAREYKQESISDEDSFVSGEKPCSENQTGPSAGSERDEGGFRDPMNTSIFDLPGSVEECFLPSPVLQESSRFCRTLFDIPTEDLQSPRAGEDVDSASRVQPLECQKTAVSEGSVENVTGEFGKQAICSFSALLVEERERQGATSLLERDERPKGTKRRTTRRMVRKRSKEVASRRDGRIGCVCKKRRPCGRCGEHVMKKNMSRERQAENNWRTSIRTPFWSEDAVLQEGNSSSTSASYGCTSQNGTMSFTCISRSSSFSSRHTQIHPSLETPEGLSGSAQYRLTKSMLSRNLTLLSSPEKGNCPKPTDLEDDAHAPLSPSFCVFVSPEDTTGAEEGEAQRPLFCQEASAFTTFAATESGRASENDILQYFHNNAERVSSSGTKRMDQDEESPVGEDKKIPSVFHESAHGEAPDCRHILRQNSSASDARDESPGSSRVLKGVESVSGSVEADTRCDSENSSSCKNARIEGVTPPREVVRERRRRTKRRRVSLTTVSRLPPLLLDTSSLREKSGLKEKQSVCTNHRRYRSAPESICSAEEFICSNLLSEPSPPNGENVTLEMGEAETAVELSSQPETLRSASRSLSHSPGGEKDEHQWSETERFLSVVGEGIVNILGRGADTLQNILSEKALQHWAGDAASVTSETSLEEGRAQGESCTEKRRRKRPLPDFPCSLPFSCNKGATCSFSSFSASVRQVCTQEGIWRECSRRLQHRRDGTDTSPVCSTIERNEGQTDAIVDHLRQPIQHRECTALQVAPITDQENSSPSVSSYLAPKKKLAMLQRPSSSFFVFPYSSPEKLPTCFSPLQAVSPSFGFMPCDLPRTGHPDAIRFCSFPSYSPRPTCGKSSDRSACHPSVALPRQSPRENFQQRGELLRSAFRHVRRISSLPKRRTTAANGQGLKPDPVKRGGSSEFSSRSWPADTTKSRFSGPHVSRVASSPSLVAVDSNKPRAKKEKTYKLETSSSFEKLDAGQDSCTFPAFRGQRYVNCRSTLRSPGIKGFPPSLSTSSCVSFSSLAAASPFSSIPDSTTFSKAPGAPLFCAPFHLQTWLSGGRPMKQKCKRHKPLWAFPCSRPIPCSSVALLNRGYTTAGSITANGYRRARPHPPAPIFLQRIRKSIMDKELWSPRKVIPMSPLLLPQLNAGLQPIHQPLSSSPSPASVPSGMLRTRGISTDLAPQRRGIIACRRIEPICIIQESKNMHH</sequence>
<feature type="compositionally biased region" description="Basic residues" evidence="1">
    <location>
        <begin position="467"/>
        <end position="481"/>
    </location>
</feature>
<feature type="region of interest" description="Disordered" evidence="1">
    <location>
        <begin position="689"/>
        <end position="709"/>
    </location>
</feature>